<proteinExistence type="predicted"/>
<dbReference type="EMBL" id="CP101751">
    <property type="protein sequence ID" value="UUC46833.1"/>
    <property type="molecule type" value="Genomic_DNA"/>
</dbReference>
<gene>
    <name evidence="4" type="ORF">NOX80_06430</name>
</gene>
<sequence>MNSRYIVILLFTLVCSLQSFAQDIFIIPDSLKENTNAIVKTDRTSIQVVSVKNMLISKKQIVLVLNEQGMSGVDGNFYYDTATKIKSVEAIVYDKFGKEIKKIKRKDFIDHSVADGFSVFSDNRALTLNYIPTEYPFTIELNSEVETTNTGFVMPWYPVKGYAQSLLKSEYKITYPYDLKLKYKGYNLDTYKVLKTEKGTEISFTLENVPALRHEEYAPGFKKLIPYVRFGFSKFSLEGTDGVADNWKDFGLWMNEKLLQDTQELPLETQTAVKKLVENEKNPIDKARKIYRYVQDKTRYISIQVGIGGWKPMKAVDVDRLGYGDCKALSNYTKALLNVVGIPSFYTVIYGNTQKEDIQDDLVSIQGNHAILTIPDNGKYYFLECTSQITPFAYQGKFTDDRMALLMKPEGGELIRTADIPDAENSQKSKGNYTVDSQGNFKGEVLIVSEGTQYESKYELKRRSKEESDKFYKKYFANIENLKVNSVQFEDDPDNVKFKERIAIQAEGYGTPSGERLLFPANAFNVSRHIPQRYRNRKLPFHLERGYHDYDEIIIQLPEGFTVEGLPQNTVLNTKFGEYKTEYTIQGKDKIVAVRSMLLKRGMYPKEDYEEFRKFMELTARNDNAKISLTKNKS</sequence>
<evidence type="ECO:0000259" key="3">
    <source>
        <dbReference type="Pfam" id="PF12969"/>
    </source>
</evidence>
<dbReference type="InterPro" id="IPR038765">
    <property type="entry name" value="Papain-like_cys_pep_sf"/>
</dbReference>
<evidence type="ECO:0000313" key="5">
    <source>
        <dbReference type="Proteomes" id="UP001059844"/>
    </source>
</evidence>
<protein>
    <submittedName>
        <fullName evidence="4">DUF3857 domain-containing protein</fullName>
    </submittedName>
</protein>
<name>A0ABY5IYL6_9FLAO</name>
<evidence type="ECO:0000256" key="1">
    <source>
        <dbReference type="SAM" id="SignalP"/>
    </source>
</evidence>
<feature type="domain" description="Transglutaminase-like" evidence="2">
    <location>
        <begin position="272"/>
        <end position="376"/>
    </location>
</feature>
<evidence type="ECO:0000313" key="4">
    <source>
        <dbReference type="EMBL" id="UUC46833.1"/>
    </source>
</evidence>
<dbReference type="Gene3D" id="3.10.620.30">
    <property type="match status" value="1"/>
</dbReference>
<feature type="domain" description="DUF3857" evidence="3">
    <location>
        <begin position="59"/>
        <end position="212"/>
    </location>
</feature>
<dbReference type="Pfam" id="PF12969">
    <property type="entry name" value="DUF3857"/>
    <property type="match status" value="1"/>
</dbReference>
<dbReference type="Gene3D" id="2.60.120.1130">
    <property type="match status" value="1"/>
</dbReference>
<accession>A0ABY5IYL6</accession>
<dbReference type="InterPro" id="IPR002931">
    <property type="entry name" value="Transglutaminase-like"/>
</dbReference>
<keyword evidence="5" id="KW-1185">Reference proteome</keyword>
<evidence type="ECO:0000259" key="2">
    <source>
        <dbReference type="Pfam" id="PF01841"/>
    </source>
</evidence>
<dbReference type="Proteomes" id="UP001059844">
    <property type="component" value="Chromosome"/>
</dbReference>
<organism evidence="4 5">
    <name type="scientific">Flavobacterium cerinum</name>
    <dbReference type="NCBI Taxonomy" id="2502784"/>
    <lineage>
        <taxon>Bacteria</taxon>
        <taxon>Pseudomonadati</taxon>
        <taxon>Bacteroidota</taxon>
        <taxon>Flavobacteriia</taxon>
        <taxon>Flavobacteriales</taxon>
        <taxon>Flavobacteriaceae</taxon>
        <taxon>Flavobacterium</taxon>
    </lineage>
</organism>
<dbReference type="Gene3D" id="2.60.40.3140">
    <property type="match status" value="1"/>
</dbReference>
<dbReference type="Pfam" id="PF01841">
    <property type="entry name" value="Transglut_core"/>
    <property type="match status" value="1"/>
</dbReference>
<feature type="signal peptide" evidence="1">
    <location>
        <begin position="1"/>
        <end position="21"/>
    </location>
</feature>
<keyword evidence="1" id="KW-0732">Signal</keyword>
<dbReference type="InterPro" id="IPR024618">
    <property type="entry name" value="DUF3857"/>
</dbReference>
<dbReference type="SUPFAM" id="SSF54001">
    <property type="entry name" value="Cysteine proteinases"/>
    <property type="match status" value="1"/>
</dbReference>
<feature type="chain" id="PRO_5045386154" evidence="1">
    <location>
        <begin position="22"/>
        <end position="634"/>
    </location>
</feature>
<reference evidence="4" key="1">
    <citation type="submission" date="2022-07" db="EMBL/GenBank/DDBJ databases">
        <title>Isolation, identification, and degradation of a PFOSA degrading strain from sewage treatment plant.</title>
        <authorList>
            <person name="Zhang L."/>
            <person name="Huo Y."/>
        </authorList>
    </citation>
    <scope>NUCLEOTIDE SEQUENCE</scope>
    <source>
        <strain evidence="4">C1</strain>
    </source>
</reference>
<dbReference type="RefSeq" id="WP_256552487.1">
    <property type="nucleotide sequence ID" value="NZ_CP101751.1"/>
</dbReference>